<dbReference type="PANTHER" id="PTHR48090:SF8">
    <property type="entry name" value="GLYCOSYLTRANSFERASE CSBB-RELATED"/>
    <property type="match status" value="1"/>
</dbReference>
<dbReference type="GO" id="GO:0016757">
    <property type="term" value="F:glycosyltransferase activity"/>
    <property type="evidence" value="ECO:0007669"/>
    <property type="project" value="UniProtKB-KW"/>
</dbReference>
<organism evidence="3 4">
    <name type="scientific">Staphylococcus saprophyticus</name>
    <dbReference type="NCBI Taxonomy" id="29385"/>
    <lineage>
        <taxon>Bacteria</taxon>
        <taxon>Bacillati</taxon>
        <taxon>Bacillota</taxon>
        <taxon>Bacilli</taxon>
        <taxon>Bacillales</taxon>
        <taxon>Staphylococcaceae</taxon>
        <taxon>Staphylococcus</taxon>
    </lineage>
</organism>
<sequence>MIRILIPCFNEASVLEQTYAKLTEIMQRDSISNNYKYELLFIDDGSKDRTLAIIKTLAQRDHAVKFISFSRNFGKESAMYAGLCASTEAEALVILDGDLQHPPTLIPQMIAHYRDGEDQVVAKRDRTGEHVIRKTVSQLYYAVINKIVDVDLEDGVGDFRLLSQRAIREVVNLGEYNRFSKGLFAWIGFEPKVIEYENVVRADGESKWTFSSLLNYGIDGLISFNNKPLRAILYFGLFVCAMSFLYILFNFIYTVSYGVSTPGYFTTIVAVLFLGGVQLTSLGVIGEYIGRIYYEVKQRPLYIIRQTNLSDCEVD</sequence>
<dbReference type="InterPro" id="IPR001173">
    <property type="entry name" value="Glyco_trans_2-like"/>
</dbReference>
<dbReference type="Gene3D" id="3.90.550.10">
    <property type="entry name" value="Spore Coat Polysaccharide Biosynthesis Protein SpsA, Chain A"/>
    <property type="match status" value="1"/>
</dbReference>
<dbReference type="EC" id="2.4.1.-" evidence="3"/>
<name>A0A380HHZ8_STASA</name>
<protein>
    <submittedName>
        <fullName evidence="3">Glucosyl transferase</fullName>
        <ecNumber evidence="3">2.4.1.-</ecNumber>
    </submittedName>
</protein>
<gene>
    <name evidence="3" type="primary">yfdH_1</name>
    <name evidence="3" type="ORF">NCTC7688_00237</name>
</gene>
<dbReference type="GO" id="GO:0005886">
    <property type="term" value="C:plasma membrane"/>
    <property type="evidence" value="ECO:0007669"/>
    <property type="project" value="TreeGrafter"/>
</dbReference>
<dbReference type="AlphaFoldDB" id="A0A380HHZ8"/>
<evidence type="ECO:0000313" key="4">
    <source>
        <dbReference type="Proteomes" id="UP000254707"/>
    </source>
</evidence>
<reference evidence="3 4" key="1">
    <citation type="submission" date="2018-06" db="EMBL/GenBank/DDBJ databases">
        <authorList>
            <consortium name="Pathogen Informatics"/>
            <person name="Doyle S."/>
        </authorList>
    </citation>
    <scope>NUCLEOTIDE SEQUENCE [LARGE SCALE GENOMIC DNA]</scope>
    <source>
        <strain evidence="3 4">NCTC7688</strain>
    </source>
</reference>
<feature type="transmembrane region" description="Helical" evidence="1">
    <location>
        <begin position="264"/>
        <end position="289"/>
    </location>
</feature>
<accession>A0A380HHZ8</accession>
<dbReference type="Pfam" id="PF00535">
    <property type="entry name" value="Glycos_transf_2"/>
    <property type="match status" value="1"/>
</dbReference>
<keyword evidence="1" id="KW-0812">Transmembrane</keyword>
<dbReference type="InterPro" id="IPR050256">
    <property type="entry name" value="Glycosyltransferase_2"/>
</dbReference>
<dbReference type="RefSeq" id="WP_041080168.1">
    <property type="nucleotide sequence ID" value="NZ_CP172400.1"/>
</dbReference>
<feature type="transmembrane region" description="Helical" evidence="1">
    <location>
        <begin position="231"/>
        <end position="252"/>
    </location>
</feature>
<feature type="domain" description="Glycosyltransferase 2-like" evidence="2">
    <location>
        <begin position="4"/>
        <end position="169"/>
    </location>
</feature>
<evidence type="ECO:0000313" key="3">
    <source>
        <dbReference type="EMBL" id="SUM81744.1"/>
    </source>
</evidence>
<dbReference type="SUPFAM" id="SSF53448">
    <property type="entry name" value="Nucleotide-diphospho-sugar transferases"/>
    <property type="match status" value="1"/>
</dbReference>
<evidence type="ECO:0000256" key="1">
    <source>
        <dbReference type="SAM" id="Phobius"/>
    </source>
</evidence>
<keyword evidence="1" id="KW-1133">Transmembrane helix</keyword>
<keyword evidence="3" id="KW-0328">Glycosyltransferase</keyword>
<dbReference type="PANTHER" id="PTHR48090">
    <property type="entry name" value="UNDECAPRENYL-PHOSPHATE 4-DEOXY-4-FORMAMIDO-L-ARABINOSE TRANSFERASE-RELATED"/>
    <property type="match status" value="1"/>
</dbReference>
<dbReference type="CDD" id="cd04187">
    <property type="entry name" value="DPM1_like_bac"/>
    <property type="match status" value="1"/>
</dbReference>
<proteinExistence type="predicted"/>
<keyword evidence="3" id="KW-0808">Transferase</keyword>
<dbReference type="EMBL" id="UHED01000001">
    <property type="protein sequence ID" value="SUM81744.1"/>
    <property type="molecule type" value="Genomic_DNA"/>
</dbReference>
<keyword evidence="1" id="KW-0472">Membrane</keyword>
<evidence type="ECO:0000259" key="2">
    <source>
        <dbReference type="Pfam" id="PF00535"/>
    </source>
</evidence>
<dbReference type="InterPro" id="IPR029044">
    <property type="entry name" value="Nucleotide-diphossugar_trans"/>
</dbReference>
<dbReference type="Proteomes" id="UP000254707">
    <property type="component" value="Unassembled WGS sequence"/>
</dbReference>